<feature type="transmembrane region" description="Helical" evidence="6">
    <location>
        <begin position="235"/>
        <end position="261"/>
    </location>
</feature>
<dbReference type="PANTHER" id="PTHR46795:SF3">
    <property type="entry name" value="ABC TRANSPORTER PERMEASE"/>
    <property type="match status" value="1"/>
</dbReference>
<evidence type="ECO:0000313" key="8">
    <source>
        <dbReference type="EMBL" id="CUO05490.1"/>
    </source>
</evidence>
<dbReference type="RefSeq" id="WP_021631031.1">
    <property type="nucleotide sequence ID" value="NZ_JADNAN010000052.1"/>
</dbReference>
<dbReference type="EMBL" id="CYZT01000039">
    <property type="protein sequence ID" value="CUO05490.1"/>
    <property type="molecule type" value="Genomic_DNA"/>
</dbReference>
<dbReference type="InterPro" id="IPR003838">
    <property type="entry name" value="ABC3_permease_C"/>
</dbReference>
<dbReference type="InterPro" id="IPR052536">
    <property type="entry name" value="ABC-4_Integral_Memb_Prot"/>
</dbReference>
<feature type="domain" description="ABC3 transporter permease C-terminal" evidence="7">
    <location>
        <begin position="63"/>
        <end position="180"/>
    </location>
</feature>
<dbReference type="PANTHER" id="PTHR46795">
    <property type="entry name" value="ABC TRANSPORTER PERMEASE-RELATED-RELATED"/>
    <property type="match status" value="1"/>
</dbReference>
<organism evidence="8 9">
    <name type="scientific">Flavonifractor plautii</name>
    <name type="common">Fusobacterium plautii</name>
    <dbReference type="NCBI Taxonomy" id="292800"/>
    <lineage>
        <taxon>Bacteria</taxon>
        <taxon>Bacillati</taxon>
        <taxon>Bacillota</taxon>
        <taxon>Clostridia</taxon>
        <taxon>Eubacteriales</taxon>
        <taxon>Oscillospiraceae</taxon>
        <taxon>Flavonifractor</taxon>
    </lineage>
</organism>
<dbReference type="Proteomes" id="UP000095746">
    <property type="component" value="Unassembled WGS sequence"/>
</dbReference>
<feature type="transmembrane region" description="Helical" evidence="6">
    <location>
        <begin position="620"/>
        <end position="644"/>
    </location>
</feature>
<reference evidence="8 9" key="1">
    <citation type="submission" date="2015-09" db="EMBL/GenBank/DDBJ databases">
        <authorList>
            <consortium name="Pathogen Informatics"/>
        </authorList>
    </citation>
    <scope>NUCLEOTIDE SEQUENCE [LARGE SCALE GENOMIC DNA]</scope>
    <source>
        <strain evidence="8 9">2789STDY5608854</strain>
    </source>
</reference>
<sequence>MFSDLILRNSRRSRKENGLFFGSLIISIVAFYIILSLSHQDVMLFLREMESDAVNRLLLIVPVFYVMTLGILFFLIYFACKYQLQRRRHEFGVYLMLGMRRSRLFFMLLAEDLVGSVLALLIGLPVAVLLSELISLTTAKLVGMGIIGHRFTLSLSAVALTIIGFLVIKLAAFLMLSGSISQQEIGTLLADAPAKAKKQKPAVVYGLSAAAGLVMLAAAYAMAIQGTAWQSPLMMLATLLSGMVGTILLFFGMRTLIALLVRAGGSNRKLRIFNIRQIQENVIQQSTALAVSSLLILAALCCFGAGIGIFSTSSQADAHVLDYTFEDNNTEDPEQVLPGIQAALRESGLEDQFSELFPMRLGYVRAGTAAEAVFTMDAVMDALRGLPQSEDRDLLLNNLSYVDHPYLICLSDYNRLLELAGEPTLALEANEAAVYRGGSEYRAASSAAVLNEIFSGRPEAVLAGTPIVLTGEVQSTNLVTDRSITLSFALILPDEAFFRYTQGQYSVYINGVLSEDAASGAGLISAFSAVNSKLDASGLSERGIEYESYLQNMGRQLFYMVAASYITSYLAIIFLAVSNTVLGVQFLMSQRRTGRRYRTLVRLGAAYETLCRSARKQINWFVGLPVFVAAVGSMFGIRALFSGILSASAQTSQKEMLLVSAFVILLLCVVEYIYMTVIKRSSDRYLLTLMEPQREE</sequence>
<accession>A0A174C0T9</accession>
<feature type="transmembrane region" description="Helical" evidence="6">
    <location>
        <begin position="57"/>
        <end position="80"/>
    </location>
</feature>
<feature type="transmembrane region" description="Helical" evidence="6">
    <location>
        <begin position="656"/>
        <end position="674"/>
    </location>
</feature>
<evidence type="ECO:0000256" key="4">
    <source>
        <dbReference type="ARBA" id="ARBA00022989"/>
    </source>
</evidence>
<feature type="transmembrane region" description="Helical" evidence="6">
    <location>
        <begin position="104"/>
        <end position="131"/>
    </location>
</feature>
<dbReference type="Pfam" id="PF02687">
    <property type="entry name" value="FtsX"/>
    <property type="match status" value="1"/>
</dbReference>
<evidence type="ECO:0000313" key="9">
    <source>
        <dbReference type="Proteomes" id="UP000095746"/>
    </source>
</evidence>
<keyword evidence="5 6" id="KW-0472">Membrane</keyword>
<feature type="transmembrane region" description="Helical" evidence="6">
    <location>
        <begin position="18"/>
        <end position="37"/>
    </location>
</feature>
<name>A0A174C0T9_FLAPL</name>
<evidence type="ECO:0000256" key="2">
    <source>
        <dbReference type="ARBA" id="ARBA00022475"/>
    </source>
</evidence>
<gene>
    <name evidence="8" type="ORF">ERS852411_00892</name>
</gene>
<evidence type="ECO:0000256" key="5">
    <source>
        <dbReference type="ARBA" id="ARBA00023136"/>
    </source>
</evidence>
<evidence type="ECO:0000256" key="3">
    <source>
        <dbReference type="ARBA" id="ARBA00022692"/>
    </source>
</evidence>
<evidence type="ECO:0000259" key="7">
    <source>
        <dbReference type="Pfam" id="PF02687"/>
    </source>
</evidence>
<feature type="transmembrane region" description="Helical" evidence="6">
    <location>
        <begin position="202"/>
        <end position="223"/>
    </location>
</feature>
<protein>
    <submittedName>
        <fullName evidence="8">FtsX-like permease family</fullName>
    </submittedName>
</protein>
<dbReference type="GO" id="GO:0005886">
    <property type="term" value="C:plasma membrane"/>
    <property type="evidence" value="ECO:0007669"/>
    <property type="project" value="UniProtKB-SubCell"/>
</dbReference>
<comment type="subcellular location">
    <subcellularLocation>
        <location evidence="1">Cell membrane</location>
        <topology evidence="1">Multi-pass membrane protein</topology>
    </subcellularLocation>
</comment>
<evidence type="ECO:0000256" key="1">
    <source>
        <dbReference type="ARBA" id="ARBA00004651"/>
    </source>
</evidence>
<keyword evidence="4 6" id="KW-1133">Transmembrane helix</keyword>
<feature type="transmembrane region" description="Helical" evidence="6">
    <location>
        <begin position="151"/>
        <end position="176"/>
    </location>
</feature>
<evidence type="ECO:0000256" key="6">
    <source>
        <dbReference type="SAM" id="Phobius"/>
    </source>
</evidence>
<dbReference type="AlphaFoldDB" id="A0A174C0T9"/>
<feature type="transmembrane region" description="Helical" evidence="6">
    <location>
        <begin position="557"/>
        <end position="588"/>
    </location>
</feature>
<keyword evidence="3 6" id="KW-0812">Transmembrane</keyword>
<keyword evidence="2" id="KW-1003">Cell membrane</keyword>
<feature type="transmembrane region" description="Helical" evidence="6">
    <location>
        <begin position="282"/>
        <end position="310"/>
    </location>
</feature>
<proteinExistence type="predicted"/>